<protein>
    <submittedName>
        <fullName evidence="1">Uncharacterized protein</fullName>
    </submittedName>
</protein>
<dbReference type="Proteomes" id="UP001210925">
    <property type="component" value="Unassembled WGS sequence"/>
</dbReference>
<organism evidence="1 2">
    <name type="scientific">Boothiomyces macroporosus</name>
    <dbReference type="NCBI Taxonomy" id="261099"/>
    <lineage>
        <taxon>Eukaryota</taxon>
        <taxon>Fungi</taxon>
        <taxon>Fungi incertae sedis</taxon>
        <taxon>Chytridiomycota</taxon>
        <taxon>Chytridiomycota incertae sedis</taxon>
        <taxon>Chytridiomycetes</taxon>
        <taxon>Rhizophydiales</taxon>
        <taxon>Terramycetaceae</taxon>
        <taxon>Boothiomyces</taxon>
    </lineage>
</organism>
<evidence type="ECO:0000313" key="1">
    <source>
        <dbReference type="EMBL" id="KAJ3255618.1"/>
    </source>
</evidence>
<gene>
    <name evidence="1" type="ORF">HK103_006143</name>
</gene>
<comment type="caution">
    <text evidence="1">The sequence shown here is derived from an EMBL/GenBank/DDBJ whole genome shotgun (WGS) entry which is preliminary data.</text>
</comment>
<accession>A0AAD5Y2T5</accession>
<proteinExistence type="predicted"/>
<reference evidence="1" key="1">
    <citation type="submission" date="2020-05" db="EMBL/GenBank/DDBJ databases">
        <title>Phylogenomic resolution of chytrid fungi.</title>
        <authorList>
            <person name="Stajich J.E."/>
            <person name="Amses K."/>
            <person name="Simmons R."/>
            <person name="Seto K."/>
            <person name="Myers J."/>
            <person name="Bonds A."/>
            <person name="Quandt C.A."/>
            <person name="Barry K."/>
            <person name="Liu P."/>
            <person name="Grigoriev I."/>
            <person name="Longcore J.E."/>
            <person name="James T.Y."/>
        </authorList>
    </citation>
    <scope>NUCLEOTIDE SEQUENCE</scope>
    <source>
        <strain evidence="1">PLAUS21</strain>
    </source>
</reference>
<keyword evidence="2" id="KW-1185">Reference proteome</keyword>
<name>A0AAD5Y2T5_9FUNG</name>
<dbReference type="AlphaFoldDB" id="A0AAD5Y2T5"/>
<sequence>MQDDPLFPWKKHSGFKKGLLTDIVMGDEHMSKSKYETTMNSDYVPKRISNNQKIAGRSSGFVISDPSQKHISFGDGNLVSSEHQESVTESAYKAPDVDYLKKETSIRLAHHSKPLTATAAAHVGQQTRQDLPIDDHFFKLFTTTTEKAYRVHNDDSKYPRQIFGGRKSQLVFGDQSSQLSYNTTQSTSFVKHSQSDFGPHAKYKPKITDIFSTKHEITPRSHFTTTLSSTYQGKQIPPEDRQYVPNVSQKNGSSHIHFGQDAYEVENDLSVTKSDFSFKKLDSPVKSIKSGKPEGILKAMAPSTELNMKSYSEACYKPPVITNKAAAGLPTQCFGRNPCEPLTLEHTFHSAVPTGDQLYFDFAHANTTSKGDFKEYTLTSPPSHPPLGYNITKSKVFAKDTECTTDYVTSSHSEFIPYTSTEAKLTRGIPINPYRTSHRIGSDDTFDVRTAHQDDFKNPKINCKRLPKLPHLAQVNKLFPLAKDQMKKYETTMEEYYGVRKGLYFNKDGTVATK</sequence>
<evidence type="ECO:0000313" key="2">
    <source>
        <dbReference type="Proteomes" id="UP001210925"/>
    </source>
</evidence>
<dbReference type="EMBL" id="JADGKB010000063">
    <property type="protein sequence ID" value="KAJ3255618.1"/>
    <property type="molecule type" value="Genomic_DNA"/>
</dbReference>